<dbReference type="eggNOG" id="COG2356">
    <property type="taxonomic scope" value="Bacteria"/>
</dbReference>
<name>M7MKB9_9FLAO</name>
<dbReference type="PATRIC" id="fig|1137281.3.peg.1428"/>
<dbReference type="EMBL" id="ANLA01000009">
    <property type="protein sequence ID" value="EMQ95315.1"/>
    <property type="molecule type" value="Genomic_DNA"/>
</dbReference>
<reference evidence="4 5" key="1">
    <citation type="submission" date="2012-12" db="EMBL/GenBank/DDBJ databases">
        <title>Genome assembly of Formosa sp. AK20.</title>
        <authorList>
            <person name="Kumar R."/>
            <person name="Khatri I."/>
            <person name="Vaidya B."/>
            <person name="Subramanian S."/>
            <person name="Pinnaka A."/>
        </authorList>
    </citation>
    <scope>NUCLEOTIDE SEQUENCE [LARGE SCALE GENOMIC DNA]</scope>
    <source>
        <strain evidence="4 5">AK20</strain>
    </source>
</reference>
<keyword evidence="1 2" id="KW-0732">Signal</keyword>
<feature type="signal peptide" evidence="2">
    <location>
        <begin position="1"/>
        <end position="20"/>
    </location>
</feature>
<keyword evidence="5" id="KW-1185">Reference proteome</keyword>
<proteinExistence type="predicted"/>
<evidence type="ECO:0000313" key="4">
    <source>
        <dbReference type="EMBL" id="EMQ95315.1"/>
    </source>
</evidence>
<evidence type="ECO:0000313" key="5">
    <source>
        <dbReference type="Proteomes" id="UP000012024"/>
    </source>
</evidence>
<protein>
    <recommendedName>
        <fullName evidence="3">Secretion system C-terminal sorting domain-containing protein</fullName>
    </recommendedName>
</protein>
<evidence type="ECO:0000256" key="2">
    <source>
        <dbReference type="SAM" id="SignalP"/>
    </source>
</evidence>
<dbReference type="NCBIfam" id="TIGR04183">
    <property type="entry name" value="Por_Secre_tail"/>
    <property type="match status" value="1"/>
</dbReference>
<dbReference type="InterPro" id="IPR008979">
    <property type="entry name" value="Galactose-bd-like_sf"/>
</dbReference>
<dbReference type="Pfam" id="PF18962">
    <property type="entry name" value="Por_Secre_tail"/>
    <property type="match status" value="1"/>
</dbReference>
<dbReference type="InterPro" id="IPR026444">
    <property type="entry name" value="Secre_tail"/>
</dbReference>
<evidence type="ECO:0000259" key="3">
    <source>
        <dbReference type="Pfam" id="PF18962"/>
    </source>
</evidence>
<dbReference type="OrthoDB" id="5381604at2"/>
<feature type="chain" id="PRO_5004081495" description="Secretion system C-terminal sorting domain-containing protein" evidence="2">
    <location>
        <begin position="21"/>
        <end position="263"/>
    </location>
</feature>
<accession>M7MKB9</accession>
<feature type="domain" description="Secretion system C-terminal sorting" evidence="3">
    <location>
        <begin position="193"/>
        <end position="262"/>
    </location>
</feature>
<dbReference type="Gene3D" id="2.60.120.260">
    <property type="entry name" value="Galactose-binding domain-like"/>
    <property type="match status" value="1"/>
</dbReference>
<organism evidence="4 5">
    <name type="scientific">Xanthomarina gelatinilytica</name>
    <dbReference type="NCBI Taxonomy" id="1137281"/>
    <lineage>
        <taxon>Bacteria</taxon>
        <taxon>Pseudomonadati</taxon>
        <taxon>Bacteroidota</taxon>
        <taxon>Flavobacteriia</taxon>
        <taxon>Flavobacteriales</taxon>
        <taxon>Flavobacteriaceae</taxon>
        <taxon>Xanthomarina</taxon>
    </lineage>
</organism>
<dbReference type="AlphaFoldDB" id="M7MKB9"/>
<dbReference type="SUPFAM" id="SSF49785">
    <property type="entry name" value="Galactose-binding domain-like"/>
    <property type="match status" value="1"/>
</dbReference>
<dbReference type="GeneID" id="98641308"/>
<evidence type="ECO:0000256" key="1">
    <source>
        <dbReference type="ARBA" id="ARBA00022729"/>
    </source>
</evidence>
<gene>
    <name evidence="4" type="ORF">D778_02837</name>
</gene>
<dbReference type="RefSeq" id="WP_007649124.1">
    <property type="nucleotide sequence ID" value="NZ_ANLA01000009.1"/>
</dbReference>
<comment type="caution">
    <text evidence="4">The sequence shown here is derived from an EMBL/GenBank/DDBJ whole genome shotgun (WGS) entry which is preliminary data.</text>
</comment>
<sequence length="263" mass="28112">MKKTTFLIAILFAFYTQLHAQSMVSPVSATTTFTPDYSTNLIYTYDGSGLVTPGSLTSDHSGTDTVNSFVANEITGTIDFYLGTSYDIEGLSFWNQNAGGPSTSVGVNGVAFYYSLDGTAYLPIPGAPTVFAEVFTNISAPEQFTFPAVSAAYIRMEVLSNHGDPDGTGFAEIAFLGSPTLGVNNNEVSAFSVYPNPASNHVVVSSNMEKATVEVYDMTGKQVLNKNLNLGENSMDVSALSSGVYLARFISENKVDTKKLIIK</sequence>
<dbReference type="Proteomes" id="UP000012024">
    <property type="component" value="Unassembled WGS sequence"/>
</dbReference>